<name>A0A1N6GAZ4_9SPHN</name>
<gene>
    <name evidence="9" type="ORF">SAMN02745824_2751</name>
</gene>
<evidence type="ECO:0000256" key="2">
    <source>
        <dbReference type="ARBA" id="ARBA00022670"/>
    </source>
</evidence>
<dbReference type="InterPro" id="IPR007484">
    <property type="entry name" value="Peptidase_M28"/>
</dbReference>
<dbReference type="SUPFAM" id="SSF53187">
    <property type="entry name" value="Zn-dependent exopeptidases"/>
    <property type="match status" value="1"/>
</dbReference>
<evidence type="ECO:0000256" key="4">
    <source>
        <dbReference type="ARBA" id="ARBA00022729"/>
    </source>
</evidence>
<keyword evidence="2" id="KW-0645">Protease</keyword>
<keyword evidence="4 7" id="KW-0732">Signal</keyword>
<dbReference type="GO" id="GO:0006508">
    <property type="term" value="P:proteolysis"/>
    <property type="evidence" value="ECO:0007669"/>
    <property type="project" value="UniProtKB-KW"/>
</dbReference>
<evidence type="ECO:0000313" key="10">
    <source>
        <dbReference type="Proteomes" id="UP000185192"/>
    </source>
</evidence>
<dbReference type="GO" id="GO:0008235">
    <property type="term" value="F:metalloexopeptidase activity"/>
    <property type="evidence" value="ECO:0007669"/>
    <property type="project" value="InterPro"/>
</dbReference>
<dbReference type="RefSeq" id="WP_074205730.1">
    <property type="nucleotide sequence ID" value="NZ_FSQW01000002.1"/>
</dbReference>
<evidence type="ECO:0000256" key="1">
    <source>
        <dbReference type="ARBA" id="ARBA00022438"/>
    </source>
</evidence>
<dbReference type="GO" id="GO:0004177">
    <property type="term" value="F:aminopeptidase activity"/>
    <property type="evidence" value="ECO:0007669"/>
    <property type="project" value="UniProtKB-KW"/>
</dbReference>
<dbReference type="Pfam" id="PF04389">
    <property type="entry name" value="Peptidase_M28"/>
    <property type="match status" value="1"/>
</dbReference>
<dbReference type="GO" id="GO:0046872">
    <property type="term" value="F:metal ion binding"/>
    <property type="evidence" value="ECO:0007669"/>
    <property type="project" value="UniProtKB-KW"/>
</dbReference>
<feature type="signal peptide" evidence="7">
    <location>
        <begin position="1"/>
        <end position="21"/>
    </location>
</feature>
<evidence type="ECO:0000256" key="7">
    <source>
        <dbReference type="SAM" id="SignalP"/>
    </source>
</evidence>
<organism evidence="9 10">
    <name type="scientific">Parasphingorhabdus marina DSM 22363</name>
    <dbReference type="NCBI Taxonomy" id="1123272"/>
    <lineage>
        <taxon>Bacteria</taxon>
        <taxon>Pseudomonadati</taxon>
        <taxon>Pseudomonadota</taxon>
        <taxon>Alphaproteobacteria</taxon>
        <taxon>Sphingomonadales</taxon>
        <taxon>Sphingomonadaceae</taxon>
        <taxon>Parasphingorhabdus</taxon>
    </lineage>
</organism>
<dbReference type="AlphaFoldDB" id="A0A1N6GAZ4"/>
<evidence type="ECO:0000256" key="6">
    <source>
        <dbReference type="ARBA" id="ARBA00022833"/>
    </source>
</evidence>
<dbReference type="Gene3D" id="3.40.630.10">
    <property type="entry name" value="Zn peptidases"/>
    <property type="match status" value="1"/>
</dbReference>
<feature type="chain" id="PRO_5012726447" evidence="7">
    <location>
        <begin position="22"/>
        <end position="501"/>
    </location>
</feature>
<dbReference type="PANTHER" id="PTHR12147">
    <property type="entry name" value="METALLOPEPTIDASE M28 FAMILY MEMBER"/>
    <property type="match status" value="1"/>
</dbReference>
<reference evidence="10" key="1">
    <citation type="submission" date="2016-11" db="EMBL/GenBank/DDBJ databases">
        <authorList>
            <person name="Varghese N."/>
            <person name="Submissions S."/>
        </authorList>
    </citation>
    <scope>NUCLEOTIDE SEQUENCE [LARGE SCALE GENOMIC DNA]</scope>
    <source>
        <strain evidence="10">DSM 22363</strain>
    </source>
</reference>
<keyword evidence="1" id="KW-0031">Aminopeptidase</keyword>
<keyword evidence="10" id="KW-1185">Reference proteome</keyword>
<proteinExistence type="predicted"/>
<dbReference type="PANTHER" id="PTHR12147:SF56">
    <property type="entry name" value="AMINOPEPTIDASE YDR415C-RELATED"/>
    <property type="match status" value="1"/>
</dbReference>
<protein>
    <submittedName>
        <fullName evidence="9">Peptidase family M28</fullName>
    </submittedName>
</protein>
<dbReference type="InterPro" id="IPR045175">
    <property type="entry name" value="M28_fam"/>
</dbReference>
<sequence length="501" mass="53901">MRLLFFAVIASIAFFPVPAFADGITQEQLRAHIDILASDAFEGRKPGTAGENKTVNYIATQWLKAGLSGGAPDSGWYMKVGLVERAPGAQDITFLRQAGRRTRKIDIGDGQIVLRGSQAASQISSAELVHAGYATASVDELRPEVEGKVAFLFLSGQPLVPDFPSYRERKARLIAAGANGVIAVIRGKNRWLRFERRFRLPATNLDREGLHAQVEGMISEAGLARLLRKSGLKPADIVESAGGQNFVVQPIAATVNMSVETGVRTFISHNVIGKIAGQRPDGQALLYMGHWDHLGICGDEGESDRICNGAVDNASGISLLIETARQLADARPDRDIYFLATTAEENGLLGARAFVADPVIALDKLIAVFNADTVALTAEGRKIAVIGMGQSALDPQIDLVAEQEGREIDMSGKPDVYLARQDGFVFTEIGVPAFMITSAFADEERLNAFLDGRYHDVSDEVDGELVLGGATDDANFHVSLGRHFGNIATYPKKPTSGDVQN</sequence>
<evidence type="ECO:0000313" key="9">
    <source>
        <dbReference type="EMBL" id="SIO04688.1"/>
    </source>
</evidence>
<evidence type="ECO:0000259" key="8">
    <source>
        <dbReference type="Pfam" id="PF04389"/>
    </source>
</evidence>
<dbReference type="EMBL" id="FSQW01000002">
    <property type="protein sequence ID" value="SIO04688.1"/>
    <property type="molecule type" value="Genomic_DNA"/>
</dbReference>
<dbReference type="STRING" id="1123272.SAMN02745824_2751"/>
<evidence type="ECO:0000256" key="3">
    <source>
        <dbReference type="ARBA" id="ARBA00022723"/>
    </source>
</evidence>
<keyword evidence="3" id="KW-0479">Metal-binding</keyword>
<dbReference type="Proteomes" id="UP000185192">
    <property type="component" value="Unassembled WGS sequence"/>
</dbReference>
<keyword evidence="5" id="KW-0378">Hydrolase</keyword>
<evidence type="ECO:0000256" key="5">
    <source>
        <dbReference type="ARBA" id="ARBA00022801"/>
    </source>
</evidence>
<dbReference type="OrthoDB" id="9778250at2"/>
<keyword evidence="6" id="KW-0862">Zinc</keyword>
<accession>A0A1N6GAZ4</accession>
<feature type="domain" description="Peptidase M28" evidence="8">
    <location>
        <begin position="270"/>
        <end position="462"/>
    </location>
</feature>